<accession>A0A316W5I0</accession>
<protein>
    <submittedName>
        <fullName evidence="1">Uncharacterized protein</fullName>
    </submittedName>
</protein>
<evidence type="ECO:0000313" key="2">
    <source>
        <dbReference type="Proteomes" id="UP000245783"/>
    </source>
</evidence>
<gene>
    <name evidence="1" type="ORF">IE81DRAFT_320705</name>
</gene>
<dbReference type="RefSeq" id="XP_025372259.1">
    <property type="nucleotide sequence ID" value="XM_025513109.1"/>
</dbReference>
<dbReference type="AlphaFoldDB" id="A0A316W5I0"/>
<keyword evidence="2" id="KW-1185">Reference proteome</keyword>
<name>A0A316W5I0_9BASI</name>
<organism evidence="1 2">
    <name type="scientific">Ceraceosorus guamensis</name>
    <dbReference type="NCBI Taxonomy" id="1522189"/>
    <lineage>
        <taxon>Eukaryota</taxon>
        <taxon>Fungi</taxon>
        <taxon>Dikarya</taxon>
        <taxon>Basidiomycota</taxon>
        <taxon>Ustilaginomycotina</taxon>
        <taxon>Exobasidiomycetes</taxon>
        <taxon>Ceraceosorales</taxon>
        <taxon>Ceraceosoraceae</taxon>
        <taxon>Ceraceosorus</taxon>
    </lineage>
</organism>
<dbReference type="InParanoid" id="A0A316W5I0"/>
<reference evidence="1 2" key="1">
    <citation type="journal article" date="2018" name="Mol. Biol. Evol.">
        <title>Broad Genomic Sampling Reveals a Smut Pathogenic Ancestry of the Fungal Clade Ustilaginomycotina.</title>
        <authorList>
            <person name="Kijpornyongpan T."/>
            <person name="Mondo S.J."/>
            <person name="Barry K."/>
            <person name="Sandor L."/>
            <person name="Lee J."/>
            <person name="Lipzen A."/>
            <person name="Pangilinan J."/>
            <person name="LaButti K."/>
            <person name="Hainaut M."/>
            <person name="Henrissat B."/>
            <person name="Grigoriev I.V."/>
            <person name="Spatafora J.W."/>
            <person name="Aime M.C."/>
        </authorList>
    </citation>
    <scope>NUCLEOTIDE SEQUENCE [LARGE SCALE GENOMIC DNA]</scope>
    <source>
        <strain evidence="1 2">MCA 4658</strain>
    </source>
</reference>
<proteinExistence type="predicted"/>
<sequence length="85" mass="9244">MQHAALSCAGLTAVRRAPKLAEPSLIALLRATPRSDAAQHRTAPIKKVRPVRTCKVIVGMTQSHSLYCDCGQRKTHKLSLQRSVG</sequence>
<dbReference type="EMBL" id="KZ819357">
    <property type="protein sequence ID" value="PWN45099.1"/>
    <property type="molecule type" value="Genomic_DNA"/>
</dbReference>
<dbReference type="GeneID" id="37034979"/>
<evidence type="ECO:0000313" key="1">
    <source>
        <dbReference type="EMBL" id="PWN45099.1"/>
    </source>
</evidence>
<dbReference type="Proteomes" id="UP000245783">
    <property type="component" value="Unassembled WGS sequence"/>
</dbReference>